<proteinExistence type="predicted"/>
<feature type="transmembrane region" description="Helical" evidence="6">
    <location>
        <begin position="285"/>
        <end position="306"/>
    </location>
</feature>
<evidence type="ECO:0000259" key="7">
    <source>
        <dbReference type="Pfam" id="PF02687"/>
    </source>
</evidence>
<comment type="subcellular location">
    <subcellularLocation>
        <location evidence="1">Cell membrane</location>
        <topology evidence="1">Multi-pass membrane protein</topology>
    </subcellularLocation>
</comment>
<evidence type="ECO:0000256" key="4">
    <source>
        <dbReference type="ARBA" id="ARBA00022989"/>
    </source>
</evidence>
<feature type="transmembrane region" description="Helical" evidence="6">
    <location>
        <begin position="712"/>
        <end position="735"/>
    </location>
</feature>
<dbReference type="AlphaFoldDB" id="A0A418LVX7"/>
<dbReference type="InterPro" id="IPR003838">
    <property type="entry name" value="ABC3_permease_C"/>
</dbReference>
<feature type="transmembrane region" description="Helical" evidence="6">
    <location>
        <begin position="426"/>
        <end position="446"/>
    </location>
</feature>
<evidence type="ECO:0000256" key="5">
    <source>
        <dbReference type="ARBA" id="ARBA00023136"/>
    </source>
</evidence>
<dbReference type="RefSeq" id="WP_119671880.1">
    <property type="nucleotide sequence ID" value="NZ_QXED01000019.1"/>
</dbReference>
<keyword evidence="5 6" id="KW-0472">Membrane</keyword>
<feature type="transmembrane region" description="Helical" evidence="6">
    <location>
        <begin position="755"/>
        <end position="777"/>
    </location>
</feature>
<accession>A0A418LVX7</accession>
<protein>
    <submittedName>
        <fullName evidence="9">ABC transporter permease</fullName>
    </submittedName>
</protein>
<dbReference type="Pfam" id="PF12704">
    <property type="entry name" value="MacB_PCD"/>
    <property type="match status" value="2"/>
</dbReference>
<evidence type="ECO:0000256" key="1">
    <source>
        <dbReference type="ARBA" id="ARBA00004651"/>
    </source>
</evidence>
<dbReference type="InterPro" id="IPR025857">
    <property type="entry name" value="MacB_PCD"/>
</dbReference>
<dbReference type="Proteomes" id="UP000283523">
    <property type="component" value="Unassembled WGS sequence"/>
</dbReference>
<evidence type="ECO:0000256" key="6">
    <source>
        <dbReference type="SAM" id="Phobius"/>
    </source>
</evidence>
<dbReference type="GO" id="GO:0022857">
    <property type="term" value="F:transmembrane transporter activity"/>
    <property type="evidence" value="ECO:0007669"/>
    <property type="project" value="TreeGrafter"/>
</dbReference>
<feature type="transmembrane region" description="Helical" evidence="6">
    <location>
        <begin position="335"/>
        <end position="357"/>
    </location>
</feature>
<dbReference type="OrthoDB" id="905066at2"/>
<sequence>MLRSYCLVALRNLWKHKLFSAINVFGLASGLVVCFLAVAHIKGVFDYDNFHPNRDRTYRVITDVTNRTSGRAVYATSPLALAPALKRDYSFVDEAVRVMEVPDEEMTGNNKRLNVDNFAVDPGFFRLFNFPLEKGRPATEPRTIVLTHKTAVRFFGSSDVVGNVLTHRSLGPLTITGVLADLPLNTHFRFDALISLTIYQNPDPQDPFWGWQQYDNGYTYVLLNPSASANNLERVLSSISGRANRDLRSPNGSRYSLRTQALTRISPSRERLSRSLINECTYEDLVGEFFIGLITLLLAGFNYVNLTLARSIGRAREVGIRKVVGALRWQVMGQFMAESVILALLALGLAYGMAEVIRTMPLPQYQFMIRLKWDFHLWLLLIGFTLIVGLLAGLAPARILSGFEPAQVFRSYTGLRVIRGLSFRKTLIVVQFTISLVAMIVLVSIVRQFHFFSTADYGFRRDRLLTIRIDDQSAQRMISALNQLAGVERVTATSDLLSELNDSQYIRRERNGRDSAQAALVAVDSNFLQTMDLTLLAGRNLPTPDGAALRGQPSRFALLNEEAVRTFRLGNPVEAVGRSLWLNDSTEVQITGVLKSFRFGWLTQPIKPLLLVHQPRQFRYVSVAVAQGAEQTVLAETKRIWKRLLPYEPFTGEWYDDQLSRKYDNRETLNLLSLLIGMALSIACLGLLGIVTYNTQMRIKEVGIRKVMGATVAQIVALLSWSFVKLLLIAGLVSYPLGYLAGTALLSYFPYRVTVGFETFGLCVGVLLVIGGLTIGLRTYRAAQANPTDSLRTE</sequence>
<comment type="caution">
    <text evidence="9">The sequence shown here is derived from an EMBL/GenBank/DDBJ whole genome shotgun (WGS) entry which is preliminary data.</text>
</comment>
<feature type="domain" description="ABC3 transporter permease C-terminal" evidence="7">
    <location>
        <begin position="289"/>
        <end position="404"/>
    </location>
</feature>
<evidence type="ECO:0000256" key="2">
    <source>
        <dbReference type="ARBA" id="ARBA00022475"/>
    </source>
</evidence>
<dbReference type="PANTHER" id="PTHR30572">
    <property type="entry name" value="MEMBRANE COMPONENT OF TRANSPORTER-RELATED"/>
    <property type="match status" value="1"/>
</dbReference>
<feature type="transmembrane region" description="Helical" evidence="6">
    <location>
        <begin position="377"/>
        <end position="400"/>
    </location>
</feature>
<evidence type="ECO:0000259" key="8">
    <source>
        <dbReference type="Pfam" id="PF12704"/>
    </source>
</evidence>
<gene>
    <name evidence="9" type="ORF">DYU11_32235</name>
</gene>
<feature type="domain" description="ABC3 transporter permease C-terminal" evidence="7">
    <location>
        <begin position="674"/>
        <end position="787"/>
    </location>
</feature>
<dbReference type="PANTHER" id="PTHR30572:SF18">
    <property type="entry name" value="ABC-TYPE MACROLIDE FAMILY EXPORT SYSTEM PERMEASE COMPONENT 2"/>
    <property type="match status" value="1"/>
</dbReference>
<keyword evidence="10" id="KW-1185">Reference proteome</keyword>
<keyword evidence="2" id="KW-1003">Cell membrane</keyword>
<evidence type="ECO:0000313" key="10">
    <source>
        <dbReference type="Proteomes" id="UP000283523"/>
    </source>
</evidence>
<reference evidence="9 10" key="1">
    <citation type="submission" date="2018-08" db="EMBL/GenBank/DDBJ databases">
        <title>Fibrisoma montanum sp. nov., isolated from Danxia mountain soil.</title>
        <authorList>
            <person name="Huang Y."/>
        </authorList>
    </citation>
    <scope>NUCLEOTIDE SEQUENCE [LARGE SCALE GENOMIC DNA]</scope>
    <source>
        <strain evidence="9 10">HYT19</strain>
    </source>
</reference>
<dbReference type="GO" id="GO:0005886">
    <property type="term" value="C:plasma membrane"/>
    <property type="evidence" value="ECO:0007669"/>
    <property type="project" value="UniProtKB-SubCell"/>
</dbReference>
<feature type="transmembrane region" description="Helical" evidence="6">
    <location>
        <begin position="21"/>
        <end position="41"/>
    </location>
</feature>
<dbReference type="EMBL" id="QXED01000019">
    <property type="protein sequence ID" value="RIV17359.1"/>
    <property type="molecule type" value="Genomic_DNA"/>
</dbReference>
<keyword evidence="3 6" id="KW-0812">Transmembrane</keyword>
<evidence type="ECO:0000313" key="9">
    <source>
        <dbReference type="EMBL" id="RIV17359.1"/>
    </source>
</evidence>
<feature type="transmembrane region" description="Helical" evidence="6">
    <location>
        <begin position="671"/>
        <end position="691"/>
    </location>
</feature>
<name>A0A418LVX7_9BACT</name>
<feature type="domain" description="MacB-like periplasmic core" evidence="8">
    <location>
        <begin position="433"/>
        <end position="600"/>
    </location>
</feature>
<evidence type="ECO:0000256" key="3">
    <source>
        <dbReference type="ARBA" id="ARBA00022692"/>
    </source>
</evidence>
<dbReference type="InterPro" id="IPR050250">
    <property type="entry name" value="Macrolide_Exporter_MacB"/>
</dbReference>
<organism evidence="9 10">
    <name type="scientific">Fibrisoma montanum</name>
    <dbReference type="NCBI Taxonomy" id="2305895"/>
    <lineage>
        <taxon>Bacteria</taxon>
        <taxon>Pseudomonadati</taxon>
        <taxon>Bacteroidota</taxon>
        <taxon>Cytophagia</taxon>
        <taxon>Cytophagales</taxon>
        <taxon>Spirosomataceae</taxon>
        <taxon>Fibrisoma</taxon>
    </lineage>
</organism>
<dbReference type="Pfam" id="PF02687">
    <property type="entry name" value="FtsX"/>
    <property type="match status" value="2"/>
</dbReference>
<feature type="domain" description="MacB-like periplasmic core" evidence="8">
    <location>
        <begin position="20"/>
        <end position="234"/>
    </location>
</feature>
<keyword evidence="4 6" id="KW-1133">Transmembrane helix</keyword>